<dbReference type="Proteomes" id="UP000299102">
    <property type="component" value="Unassembled WGS sequence"/>
</dbReference>
<protein>
    <submittedName>
        <fullName evidence="1">Uncharacterized protein</fullName>
    </submittedName>
</protein>
<organism evidence="1 2">
    <name type="scientific">Eumeta variegata</name>
    <name type="common">Bagworm moth</name>
    <name type="synonym">Eumeta japonica</name>
    <dbReference type="NCBI Taxonomy" id="151549"/>
    <lineage>
        <taxon>Eukaryota</taxon>
        <taxon>Metazoa</taxon>
        <taxon>Ecdysozoa</taxon>
        <taxon>Arthropoda</taxon>
        <taxon>Hexapoda</taxon>
        <taxon>Insecta</taxon>
        <taxon>Pterygota</taxon>
        <taxon>Neoptera</taxon>
        <taxon>Endopterygota</taxon>
        <taxon>Lepidoptera</taxon>
        <taxon>Glossata</taxon>
        <taxon>Ditrysia</taxon>
        <taxon>Tineoidea</taxon>
        <taxon>Psychidae</taxon>
        <taxon>Oiketicinae</taxon>
        <taxon>Eumeta</taxon>
    </lineage>
</organism>
<dbReference type="EMBL" id="BGZK01000212">
    <property type="protein sequence ID" value="GBP28846.1"/>
    <property type="molecule type" value="Genomic_DNA"/>
</dbReference>
<gene>
    <name evidence="1" type="ORF">EVAR_24522_1</name>
</gene>
<evidence type="ECO:0000313" key="2">
    <source>
        <dbReference type="Proteomes" id="UP000299102"/>
    </source>
</evidence>
<comment type="caution">
    <text evidence="1">The sequence shown here is derived from an EMBL/GenBank/DDBJ whole genome shotgun (WGS) entry which is preliminary data.</text>
</comment>
<accession>A0A4C1US87</accession>
<evidence type="ECO:0000313" key="1">
    <source>
        <dbReference type="EMBL" id="GBP28846.1"/>
    </source>
</evidence>
<reference evidence="1 2" key="1">
    <citation type="journal article" date="2019" name="Commun. Biol.">
        <title>The bagworm genome reveals a unique fibroin gene that provides high tensile strength.</title>
        <authorList>
            <person name="Kono N."/>
            <person name="Nakamura H."/>
            <person name="Ohtoshi R."/>
            <person name="Tomita M."/>
            <person name="Numata K."/>
            <person name="Arakawa K."/>
        </authorList>
    </citation>
    <scope>NUCLEOTIDE SEQUENCE [LARGE SCALE GENOMIC DNA]</scope>
</reference>
<keyword evidence="2" id="KW-1185">Reference proteome</keyword>
<proteinExistence type="predicted"/>
<name>A0A4C1US87_EUMVA</name>
<dbReference type="AlphaFoldDB" id="A0A4C1US87"/>
<sequence>MGRAGVASEDRFAWADGGARAEPAAVIYRHDISLCSKKLRIGPDIRVYFGVRVAFATRDLMRELSGYELSNQNLPGSILTKKE</sequence>